<dbReference type="SUPFAM" id="SSF53474">
    <property type="entry name" value="alpha/beta-Hydrolases"/>
    <property type="match status" value="1"/>
</dbReference>
<feature type="domain" description="AB hydrolase-1" evidence="3">
    <location>
        <begin position="23"/>
        <end position="135"/>
    </location>
</feature>
<evidence type="ECO:0000313" key="4">
    <source>
        <dbReference type="EMBL" id="HIY65223.1"/>
    </source>
</evidence>
<evidence type="ECO:0000256" key="2">
    <source>
        <dbReference type="ARBA" id="ARBA00022801"/>
    </source>
</evidence>
<dbReference type="GO" id="GO:0016787">
    <property type="term" value="F:hydrolase activity"/>
    <property type="evidence" value="ECO:0007669"/>
    <property type="project" value="UniProtKB-KW"/>
</dbReference>
<accession>A0A9D2C8X8</accession>
<protein>
    <submittedName>
        <fullName evidence="4">Alpha/beta hydrolase</fullName>
    </submittedName>
</protein>
<dbReference type="Gene3D" id="3.40.50.1820">
    <property type="entry name" value="alpha/beta hydrolase"/>
    <property type="match status" value="1"/>
</dbReference>
<proteinExistence type="inferred from homology"/>
<organism evidence="4 5">
    <name type="scientific">Candidatus Agrococcus pullicola</name>
    <dbReference type="NCBI Taxonomy" id="2838429"/>
    <lineage>
        <taxon>Bacteria</taxon>
        <taxon>Bacillati</taxon>
        <taxon>Actinomycetota</taxon>
        <taxon>Actinomycetes</taxon>
        <taxon>Micrococcales</taxon>
        <taxon>Microbacteriaceae</taxon>
        <taxon>Agrococcus</taxon>
    </lineage>
</organism>
<dbReference type="AlphaFoldDB" id="A0A9D2C8X8"/>
<dbReference type="PANTHER" id="PTHR43248:SF2">
    <property type="entry name" value="PROLYL AMINOPEPTIDASE"/>
    <property type="match status" value="1"/>
</dbReference>
<dbReference type="Pfam" id="PF00561">
    <property type="entry name" value="Abhydrolase_1"/>
    <property type="match status" value="1"/>
</dbReference>
<dbReference type="Proteomes" id="UP000824005">
    <property type="component" value="Unassembled WGS sequence"/>
</dbReference>
<dbReference type="EMBL" id="DXDC01000088">
    <property type="protein sequence ID" value="HIY65223.1"/>
    <property type="molecule type" value="Genomic_DNA"/>
</dbReference>
<gene>
    <name evidence="4" type="ORF">H9830_02970</name>
</gene>
<evidence type="ECO:0000256" key="1">
    <source>
        <dbReference type="ARBA" id="ARBA00010088"/>
    </source>
</evidence>
<reference evidence="4" key="2">
    <citation type="submission" date="2021-04" db="EMBL/GenBank/DDBJ databases">
        <authorList>
            <person name="Gilroy R."/>
        </authorList>
    </citation>
    <scope>NUCLEOTIDE SEQUENCE</scope>
    <source>
        <strain evidence="4">ChiGjej1B1-98</strain>
    </source>
</reference>
<evidence type="ECO:0000259" key="3">
    <source>
        <dbReference type="Pfam" id="PF00561"/>
    </source>
</evidence>
<name>A0A9D2C8X8_9MICO</name>
<comment type="similarity">
    <text evidence="1">Belongs to the peptidase S33 family.</text>
</comment>
<comment type="caution">
    <text evidence="4">The sequence shown here is derived from an EMBL/GenBank/DDBJ whole genome shotgun (WGS) entry which is preliminary data.</text>
</comment>
<dbReference type="InterPro" id="IPR000073">
    <property type="entry name" value="AB_hydrolase_1"/>
</dbReference>
<evidence type="ECO:0000313" key="5">
    <source>
        <dbReference type="Proteomes" id="UP000824005"/>
    </source>
</evidence>
<dbReference type="InterPro" id="IPR051601">
    <property type="entry name" value="Serine_prot/Carboxylest_S33"/>
</dbReference>
<dbReference type="InterPro" id="IPR029058">
    <property type="entry name" value="AB_hydrolase_fold"/>
</dbReference>
<sequence length="255" mass="27149">MRHVVSADGTEIAVYELGDASGPAVLLLHGFASSTQRNWIDAGWDRALAEAGFRGIGMDLRGHGDSGNPAGEDAYDVTRFFEDVDAVIRSLNLAPDSWLGCLGYSMGSRLAYRFAGANPDVFSALVLGGLPASDPFEGIDREMAVDALAGRVEATGPTAFVVQLATIFPEANPQVLLDVVFGVSRAPFRPGENPPAVPMLLMSGDKDDRADDTESIVAVAPDARFAPIPGRNHLNAITSRKFKGGAFEFFAEHLR</sequence>
<dbReference type="PANTHER" id="PTHR43248">
    <property type="entry name" value="2-SUCCINYL-6-HYDROXY-2,4-CYCLOHEXADIENE-1-CARBOXYLATE SYNTHASE"/>
    <property type="match status" value="1"/>
</dbReference>
<keyword evidence="2 4" id="KW-0378">Hydrolase</keyword>
<reference evidence="4" key="1">
    <citation type="journal article" date="2021" name="PeerJ">
        <title>Extensive microbial diversity within the chicken gut microbiome revealed by metagenomics and culture.</title>
        <authorList>
            <person name="Gilroy R."/>
            <person name="Ravi A."/>
            <person name="Getino M."/>
            <person name="Pursley I."/>
            <person name="Horton D.L."/>
            <person name="Alikhan N.F."/>
            <person name="Baker D."/>
            <person name="Gharbi K."/>
            <person name="Hall N."/>
            <person name="Watson M."/>
            <person name="Adriaenssens E.M."/>
            <person name="Foster-Nyarko E."/>
            <person name="Jarju S."/>
            <person name="Secka A."/>
            <person name="Antonio M."/>
            <person name="Oren A."/>
            <person name="Chaudhuri R.R."/>
            <person name="La Ragione R."/>
            <person name="Hildebrand F."/>
            <person name="Pallen M.J."/>
        </authorList>
    </citation>
    <scope>NUCLEOTIDE SEQUENCE</scope>
    <source>
        <strain evidence="4">ChiGjej1B1-98</strain>
    </source>
</reference>